<name>A0A2A7BCH0_9FIRM</name>
<gene>
    <name evidence="1" type="ORF">CHR61_08905</name>
</gene>
<evidence type="ECO:0000313" key="1">
    <source>
        <dbReference type="EMBL" id="PDX89009.1"/>
    </source>
</evidence>
<dbReference type="EMBL" id="NOUW01000027">
    <property type="protein sequence ID" value="PDX89009.1"/>
    <property type="molecule type" value="Genomic_DNA"/>
</dbReference>
<accession>A0A2A7BCH0</accession>
<protein>
    <submittedName>
        <fullName evidence="1">Uncharacterized protein</fullName>
    </submittedName>
</protein>
<evidence type="ECO:0000313" key="2">
    <source>
        <dbReference type="Proteomes" id="UP000220438"/>
    </source>
</evidence>
<comment type="caution">
    <text evidence="1">The sequence shown here is derived from an EMBL/GenBank/DDBJ whole genome shotgun (WGS) entry which is preliminary data.</text>
</comment>
<sequence length="133" mass="15241">MAEICKENVCELFFRIVIRSSWLVKKSGTAGFSFWAGRDIICRPQFREKTKNKLECVKKRKNITESIFAAYIKLNENQLEIKLHSTACIKMTRKKLKIPLAFSEICAIILRQSFPRPLAGVADIEGCDGHIHL</sequence>
<proteinExistence type="predicted"/>
<dbReference type="AlphaFoldDB" id="A0A2A7BCH0"/>
<dbReference type="Proteomes" id="UP000220438">
    <property type="component" value="Unassembled WGS sequence"/>
</dbReference>
<reference evidence="1 2" key="1">
    <citation type="journal article" date="2017" name="Front. Microbiol.">
        <title>New Insights into the Diversity of the Genus Faecalibacterium.</title>
        <authorList>
            <person name="Benevides L."/>
            <person name="Burman S."/>
            <person name="Martin R."/>
            <person name="Robert V."/>
            <person name="Thomas M."/>
            <person name="Miquel S."/>
            <person name="Chain F."/>
            <person name="Sokol H."/>
            <person name="Bermudez-Humaran L.G."/>
            <person name="Morrison M."/>
            <person name="Langella P."/>
            <person name="Azevedo V.A."/>
            <person name="Chatel J.M."/>
            <person name="Soares S."/>
        </authorList>
    </citation>
    <scope>NUCLEOTIDE SEQUENCE [LARGE SCALE GENOMIC DNA]</scope>
    <source>
        <strain evidence="1 2">AHMP21</strain>
    </source>
</reference>
<organism evidence="1 2">
    <name type="scientific">Faecalibacterium prausnitzii</name>
    <dbReference type="NCBI Taxonomy" id="853"/>
    <lineage>
        <taxon>Bacteria</taxon>
        <taxon>Bacillati</taxon>
        <taxon>Bacillota</taxon>
        <taxon>Clostridia</taxon>
        <taxon>Eubacteriales</taxon>
        <taxon>Oscillospiraceae</taxon>
        <taxon>Faecalibacterium</taxon>
    </lineage>
</organism>